<evidence type="ECO:0000256" key="1">
    <source>
        <dbReference type="SAM" id="Phobius"/>
    </source>
</evidence>
<evidence type="ECO:0008006" key="4">
    <source>
        <dbReference type="Google" id="ProtNLM"/>
    </source>
</evidence>
<proteinExistence type="predicted"/>
<dbReference type="Proteomes" id="UP000050416">
    <property type="component" value="Unassembled WGS sequence"/>
</dbReference>
<dbReference type="EMBL" id="LJZQ01000007">
    <property type="protein sequence ID" value="KPQ29254.1"/>
    <property type="molecule type" value="Genomic_DNA"/>
</dbReference>
<dbReference type="PANTHER" id="PTHR39594:SF1">
    <property type="entry name" value="PROTEIN YCHQ"/>
    <property type="match status" value="1"/>
</dbReference>
<dbReference type="STRING" id="1305731.GCA_000934705_00048"/>
<feature type="transmembrane region" description="Helical" evidence="1">
    <location>
        <begin position="98"/>
        <end position="119"/>
    </location>
</feature>
<feature type="transmembrane region" description="Helical" evidence="1">
    <location>
        <begin position="49"/>
        <end position="66"/>
    </location>
</feature>
<dbReference type="PANTHER" id="PTHR39594">
    <property type="entry name" value="PROTEIN YCHQ"/>
    <property type="match status" value="1"/>
</dbReference>
<dbReference type="GO" id="GO:0005886">
    <property type="term" value="C:plasma membrane"/>
    <property type="evidence" value="ECO:0007669"/>
    <property type="project" value="TreeGrafter"/>
</dbReference>
<feature type="transmembrane region" description="Helical" evidence="1">
    <location>
        <begin position="6"/>
        <end position="28"/>
    </location>
</feature>
<dbReference type="PIRSF" id="PIRSF005610">
    <property type="entry name" value="SirB"/>
    <property type="match status" value="1"/>
</dbReference>
<accession>A0A0P7YFH6</accession>
<comment type="caution">
    <text evidence="2">The sequence shown here is derived from an EMBL/GenBank/DDBJ whole genome shotgun (WGS) entry which is preliminary data.</text>
</comment>
<name>A0A0P7YFH6_9GAMM</name>
<gene>
    <name evidence="2" type="ORF">HLUCCX14_06945</name>
</gene>
<dbReference type="AlphaFoldDB" id="A0A0P7YFH6"/>
<dbReference type="InterPro" id="IPR007360">
    <property type="entry name" value="SirB"/>
</dbReference>
<dbReference type="Pfam" id="PF04247">
    <property type="entry name" value="SirB"/>
    <property type="match status" value="1"/>
</dbReference>
<dbReference type="PATRIC" id="fig|1305731.5.peg.3389"/>
<keyword evidence="1" id="KW-1133">Transmembrane helix</keyword>
<protein>
    <recommendedName>
        <fullName evidence="4">Invasion protein</fullName>
    </recommendedName>
</protein>
<reference evidence="2 3" key="1">
    <citation type="submission" date="2015-09" db="EMBL/GenBank/DDBJ databases">
        <title>Identification and resolution of microdiversity through metagenomic sequencing of parallel consortia.</title>
        <authorList>
            <person name="Nelson W.C."/>
            <person name="Romine M.F."/>
            <person name="Lindemann S.R."/>
        </authorList>
    </citation>
    <scope>NUCLEOTIDE SEQUENCE [LARGE SCALE GENOMIC DNA]</scope>
    <source>
        <strain evidence="2">HL-55</strain>
    </source>
</reference>
<sequence length="125" mass="13539">MSAYVLLKMLHMATAYLTIILFALRLVLDAAGRPGWRQTPLRFIPHINDTILLVSAISLLFVVGYISAMPGWIIAKIVLLVGYIVAGVFALKTTVAKPVRIIAAVLALAQVLGILHLAMAKPFFG</sequence>
<keyword evidence="1" id="KW-0472">Membrane</keyword>
<evidence type="ECO:0000313" key="2">
    <source>
        <dbReference type="EMBL" id="KPQ29254.1"/>
    </source>
</evidence>
<dbReference type="OrthoDB" id="5588650at2"/>
<keyword evidence="1" id="KW-0812">Transmembrane</keyword>
<evidence type="ECO:0000313" key="3">
    <source>
        <dbReference type="Proteomes" id="UP000050416"/>
    </source>
</evidence>
<organism evidence="2 3">
    <name type="scientific">Marinobacter excellens HL-55</name>
    <dbReference type="NCBI Taxonomy" id="1305731"/>
    <lineage>
        <taxon>Bacteria</taxon>
        <taxon>Pseudomonadati</taxon>
        <taxon>Pseudomonadota</taxon>
        <taxon>Gammaproteobacteria</taxon>
        <taxon>Pseudomonadales</taxon>
        <taxon>Marinobacteraceae</taxon>
        <taxon>Marinobacter</taxon>
    </lineage>
</organism>
<feature type="transmembrane region" description="Helical" evidence="1">
    <location>
        <begin position="72"/>
        <end position="91"/>
    </location>
</feature>